<feature type="transmembrane region" description="Helical" evidence="1">
    <location>
        <begin position="21"/>
        <end position="42"/>
    </location>
</feature>
<sequence>MTAAISRPLAVMAGLAREKRGLALIEFAFSLPILLGVALMGIETAHYAIAMMRVNQISTSVADNVARVRDSITEADVNEALLSANLIGDSIDFGERGRVVVSSVSPNGKTGSTAGQWIRWQRCMGALNVTQSKPQYGDEGTGKNNGALQYMGSSKNRITAADDVDMIFVEVTYQYKPVVGSQIIGEPILRSEASYTVRERDSEDLQSSTGVTAKTCDKYSAS</sequence>
<protein>
    <submittedName>
        <fullName evidence="2">Pilus assembly protein</fullName>
    </submittedName>
</protein>
<proteinExistence type="predicted"/>
<keyword evidence="1" id="KW-0812">Transmembrane</keyword>
<dbReference type="RefSeq" id="WP_219236448.1">
    <property type="nucleotide sequence ID" value="NZ_JAHWZX010000001.1"/>
</dbReference>
<keyword evidence="1" id="KW-1133">Transmembrane helix</keyword>
<evidence type="ECO:0000313" key="2">
    <source>
        <dbReference type="EMBL" id="MBW4329322.1"/>
    </source>
</evidence>
<keyword evidence="3" id="KW-1185">Reference proteome</keyword>
<comment type="caution">
    <text evidence="2">The sequence shown here is derived from an EMBL/GenBank/DDBJ whole genome shotgun (WGS) entry which is preliminary data.</text>
</comment>
<dbReference type="EMBL" id="JAHWZX010000001">
    <property type="protein sequence ID" value="MBW4329322.1"/>
    <property type="molecule type" value="Genomic_DNA"/>
</dbReference>
<keyword evidence="1" id="KW-0472">Membrane</keyword>
<gene>
    <name evidence="2" type="ORF">KY084_00320</name>
</gene>
<evidence type="ECO:0000313" key="3">
    <source>
        <dbReference type="Proteomes" id="UP001197214"/>
    </source>
</evidence>
<dbReference type="Proteomes" id="UP001197214">
    <property type="component" value="Unassembled WGS sequence"/>
</dbReference>
<reference evidence="2 3" key="1">
    <citation type="submission" date="2021-07" db="EMBL/GenBank/DDBJ databases">
        <title>Stakelama flava sp. nov., a novel endophytic bacterium isolated from branch of Kandelia candel.</title>
        <authorList>
            <person name="Tuo L."/>
        </authorList>
    </citation>
    <scope>NUCLEOTIDE SEQUENCE [LARGE SCALE GENOMIC DNA]</scope>
    <source>
        <strain evidence="2 3">CBK3Z-3</strain>
    </source>
</reference>
<organism evidence="2 3">
    <name type="scientific">Stakelama flava</name>
    <dbReference type="NCBI Taxonomy" id="2860338"/>
    <lineage>
        <taxon>Bacteria</taxon>
        <taxon>Pseudomonadati</taxon>
        <taxon>Pseudomonadota</taxon>
        <taxon>Alphaproteobacteria</taxon>
        <taxon>Sphingomonadales</taxon>
        <taxon>Sphingomonadaceae</taxon>
        <taxon>Stakelama</taxon>
    </lineage>
</organism>
<evidence type="ECO:0000256" key="1">
    <source>
        <dbReference type="SAM" id="Phobius"/>
    </source>
</evidence>
<name>A0ABS6XGM0_9SPHN</name>
<accession>A0ABS6XGM0</accession>